<protein>
    <recommendedName>
        <fullName evidence="3">UDP-N-acetylglucosamine kinase</fullName>
    </recommendedName>
</protein>
<evidence type="ECO:0000313" key="1">
    <source>
        <dbReference type="EMBL" id="OGZ84450.1"/>
    </source>
</evidence>
<dbReference type="Proteomes" id="UP000177751">
    <property type="component" value="Unassembled WGS sequence"/>
</dbReference>
<name>A0A1G2JDF1_9BACT</name>
<dbReference type="AlphaFoldDB" id="A0A1G2JDF1"/>
<sequence>MVVLLYYNKIEKIQQQNLYFKNTKNVMENKGKVLILTGPGGSGKTTIADLLVEEYGFIKVDGDDLDSEFFSDGGQWLPENIGKLKQSHDKILKEVKKLFDKGKKVVLDYIIFGNYLEFFRKFKKEFGNDLEIKVLFPTEKEMVKRDKDRECWTTGIDRILTVHSEFEAVKDVLGKDNFIDTTGQTPDDTLRKYFSERKEQL</sequence>
<dbReference type="EMBL" id="MHPP01000016">
    <property type="protein sequence ID" value="OGZ84450.1"/>
    <property type="molecule type" value="Genomic_DNA"/>
</dbReference>
<dbReference type="SUPFAM" id="SSF52540">
    <property type="entry name" value="P-loop containing nucleoside triphosphate hydrolases"/>
    <property type="match status" value="1"/>
</dbReference>
<proteinExistence type="predicted"/>
<accession>A0A1G2JDF1</accession>
<dbReference type="STRING" id="1802229.A2401_02970"/>
<reference evidence="1 2" key="1">
    <citation type="journal article" date="2016" name="Nat. Commun.">
        <title>Thousands of microbial genomes shed light on interconnected biogeochemical processes in an aquifer system.</title>
        <authorList>
            <person name="Anantharaman K."/>
            <person name="Brown C.T."/>
            <person name="Hug L.A."/>
            <person name="Sharon I."/>
            <person name="Castelle C.J."/>
            <person name="Probst A.J."/>
            <person name="Thomas B.C."/>
            <person name="Singh A."/>
            <person name="Wilkins M.J."/>
            <person name="Karaoz U."/>
            <person name="Brodie E.L."/>
            <person name="Williams K.H."/>
            <person name="Hubbard S.S."/>
            <person name="Banfield J.F."/>
        </authorList>
    </citation>
    <scope>NUCLEOTIDE SEQUENCE [LARGE SCALE GENOMIC DNA]</scope>
</reference>
<dbReference type="Pfam" id="PF13207">
    <property type="entry name" value="AAA_17"/>
    <property type="match status" value="1"/>
</dbReference>
<comment type="caution">
    <text evidence="1">The sequence shown here is derived from an EMBL/GenBank/DDBJ whole genome shotgun (WGS) entry which is preliminary data.</text>
</comment>
<evidence type="ECO:0000313" key="2">
    <source>
        <dbReference type="Proteomes" id="UP000177751"/>
    </source>
</evidence>
<organism evidence="1 2">
    <name type="scientific">Candidatus Staskawiczbacteria bacterium RIFOXYC1_FULL_38_18</name>
    <dbReference type="NCBI Taxonomy" id="1802229"/>
    <lineage>
        <taxon>Bacteria</taxon>
        <taxon>Candidatus Staskawicziibacteriota</taxon>
    </lineage>
</organism>
<evidence type="ECO:0008006" key="3">
    <source>
        <dbReference type="Google" id="ProtNLM"/>
    </source>
</evidence>
<dbReference type="InterPro" id="IPR027417">
    <property type="entry name" value="P-loop_NTPase"/>
</dbReference>
<gene>
    <name evidence="1" type="ORF">A2401_02970</name>
</gene>
<dbReference type="Gene3D" id="3.40.50.300">
    <property type="entry name" value="P-loop containing nucleotide triphosphate hydrolases"/>
    <property type="match status" value="1"/>
</dbReference>